<accession>A0AAF3FVG9</accession>
<dbReference type="Proteomes" id="UP000887575">
    <property type="component" value="Unassembled WGS sequence"/>
</dbReference>
<name>A0AAF3FVG9_9BILA</name>
<keyword evidence="1" id="KW-0472">Membrane</keyword>
<dbReference type="WBParaSite" id="MBELARI_LOCUS9983">
    <property type="protein sequence ID" value="MBELARI_LOCUS9983"/>
    <property type="gene ID" value="MBELARI_LOCUS9983"/>
</dbReference>
<evidence type="ECO:0000313" key="3">
    <source>
        <dbReference type="WBParaSite" id="MBELARI_LOCUS9983"/>
    </source>
</evidence>
<protein>
    <submittedName>
        <fullName evidence="3">Uncharacterized protein</fullName>
    </submittedName>
</protein>
<organism evidence="2 3">
    <name type="scientific">Mesorhabditis belari</name>
    <dbReference type="NCBI Taxonomy" id="2138241"/>
    <lineage>
        <taxon>Eukaryota</taxon>
        <taxon>Metazoa</taxon>
        <taxon>Ecdysozoa</taxon>
        <taxon>Nematoda</taxon>
        <taxon>Chromadorea</taxon>
        <taxon>Rhabditida</taxon>
        <taxon>Rhabditina</taxon>
        <taxon>Rhabditomorpha</taxon>
        <taxon>Rhabditoidea</taxon>
        <taxon>Rhabditidae</taxon>
        <taxon>Mesorhabditinae</taxon>
        <taxon>Mesorhabditis</taxon>
    </lineage>
</organism>
<evidence type="ECO:0000313" key="2">
    <source>
        <dbReference type="Proteomes" id="UP000887575"/>
    </source>
</evidence>
<keyword evidence="2" id="KW-1185">Reference proteome</keyword>
<evidence type="ECO:0000256" key="1">
    <source>
        <dbReference type="SAM" id="Phobius"/>
    </source>
</evidence>
<reference evidence="3" key="1">
    <citation type="submission" date="2024-02" db="UniProtKB">
        <authorList>
            <consortium name="WormBaseParasite"/>
        </authorList>
    </citation>
    <scope>IDENTIFICATION</scope>
</reference>
<dbReference type="AlphaFoldDB" id="A0AAF3FVG9"/>
<keyword evidence="1" id="KW-1133">Transmembrane helix</keyword>
<feature type="transmembrane region" description="Helical" evidence="1">
    <location>
        <begin position="62"/>
        <end position="83"/>
    </location>
</feature>
<keyword evidence="1" id="KW-0812">Transmembrane</keyword>
<sequence>MVVKQAFDAACWTAETVKGAIKVLISPNAPVPKTDLHPRMMARPWTAQEYLRMWSWRYNWKYIPIFRFYIYSGIIVYGIYKFLLPIQPRHRVAYTKGKEDHHHHEVEHWYGIRQKVQDKEYFKKYNPLKKPGDVEVGGH</sequence>
<proteinExistence type="predicted"/>